<name>A0A1Y6C283_9BACT</name>
<evidence type="ECO:0008006" key="4">
    <source>
        <dbReference type="Google" id="ProtNLM"/>
    </source>
</evidence>
<dbReference type="EMBL" id="FWZT01000010">
    <property type="protein sequence ID" value="SMF32798.1"/>
    <property type="molecule type" value="Genomic_DNA"/>
</dbReference>
<proteinExistence type="predicted"/>
<evidence type="ECO:0000313" key="2">
    <source>
        <dbReference type="EMBL" id="SMF32798.1"/>
    </source>
</evidence>
<dbReference type="AlphaFoldDB" id="A0A1Y6C283"/>
<dbReference type="RefSeq" id="WP_132320744.1">
    <property type="nucleotide sequence ID" value="NZ_FWZT01000010.1"/>
</dbReference>
<feature type="signal peptide" evidence="1">
    <location>
        <begin position="1"/>
        <end position="18"/>
    </location>
</feature>
<evidence type="ECO:0000313" key="3">
    <source>
        <dbReference type="Proteomes" id="UP000192907"/>
    </source>
</evidence>
<protein>
    <recommendedName>
        <fullName evidence="4">VWFA domain-containing protein</fullName>
    </recommendedName>
</protein>
<gene>
    <name evidence="2" type="ORF">SAMN06296036_11057</name>
</gene>
<sequence>MLKLILTVILSISLSSHAFGDDELCDHTKASSKNTGKLVMFIGVDISGSFKRLKDNALRFISRYMYAHLHGCGDIKKIRSLFVGSIGGAKPNEPKTFYPIESFKYKSIDGIEKELRKIFSKTSNQYTDYNAFFAQVATFMKNKKLVMKPTDIILLSDGIPDAPKVKGKADYRSLKLKPLENLSRKITVRVLYTSAVTGSQWQSSVPRNRVRVWTQDANVMKMWEAPDIFLKGKPFAKQDRFFNWLRQNVDWSVRKKTVK</sequence>
<keyword evidence="3" id="KW-1185">Reference proteome</keyword>
<dbReference type="Proteomes" id="UP000192907">
    <property type="component" value="Unassembled WGS sequence"/>
</dbReference>
<keyword evidence="1" id="KW-0732">Signal</keyword>
<dbReference type="OrthoDB" id="9554196at2"/>
<dbReference type="STRING" id="1513793.SAMN06296036_11057"/>
<organism evidence="2 3">
    <name type="scientific">Pseudobacteriovorax antillogorgiicola</name>
    <dbReference type="NCBI Taxonomy" id="1513793"/>
    <lineage>
        <taxon>Bacteria</taxon>
        <taxon>Pseudomonadati</taxon>
        <taxon>Bdellovibrionota</taxon>
        <taxon>Oligoflexia</taxon>
        <taxon>Oligoflexales</taxon>
        <taxon>Pseudobacteriovoracaceae</taxon>
        <taxon>Pseudobacteriovorax</taxon>
    </lineage>
</organism>
<reference evidence="3" key="1">
    <citation type="submission" date="2017-04" db="EMBL/GenBank/DDBJ databases">
        <authorList>
            <person name="Varghese N."/>
            <person name="Submissions S."/>
        </authorList>
    </citation>
    <scope>NUCLEOTIDE SEQUENCE [LARGE SCALE GENOMIC DNA]</scope>
    <source>
        <strain evidence="3">RKEM611</strain>
    </source>
</reference>
<accession>A0A1Y6C283</accession>
<evidence type="ECO:0000256" key="1">
    <source>
        <dbReference type="SAM" id="SignalP"/>
    </source>
</evidence>
<feature type="chain" id="PRO_5012509193" description="VWFA domain-containing protein" evidence="1">
    <location>
        <begin position="19"/>
        <end position="259"/>
    </location>
</feature>